<dbReference type="Proteomes" id="UP000198569">
    <property type="component" value="Unassembled WGS sequence"/>
</dbReference>
<accession>A0A1H2WPK7</accession>
<name>A0A1H2WPK7_9FLAO</name>
<dbReference type="STRING" id="229203.SAMN05444338_10518"/>
<organism evidence="2 3">
    <name type="scientific">Flavobacterium degerlachei</name>
    <dbReference type="NCBI Taxonomy" id="229203"/>
    <lineage>
        <taxon>Bacteria</taxon>
        <taxon>Pseudomonadati</taxon>
        <taxon>Bacteroidota</taxon>
        <taxon>Flavobacteriia</taxon>
        <taxon>Flavobacteriales</taxon>
        <taxon>Flavobacteriaceae</taxon>
        <taxon>Flavobacterium</taxon>
    </lineage>
</organism>
<dbReference type="Gene3D" id="2.180.10.10">
    <property type="entry name" value="RHS repeat-associated core"/>
    <property type="match status" value="1"/>
</dbReference>
<keyword evidence="1" id="KW-0732">Signal</keyword>
<dbReference type="PROSITE" id="PS51257">
    <property type="entry name" value="PROKAR_LIPOPROTEIN"/>
    <property type="match status" value="1"/>
</dbReference>
<protein>
    <recommendedName>
        <fullName evidence="4">YD repeat-containing protein</fullName>
    </recommendedName>
</protein>
<feature type="chain" id="PRO_5011501764" description="YD repeat-containing protein" evidence="1">
    <location>
        <begin position="23"/>
        <end position="283"/>
    </location>
</feature>
<gene>
    <name evidence="2" type="ORF">SAMN05444338_10518</name>
</gene>
<evidence type="ECO:0008006" key="4">
    <source>
        <dbReference type="Google" id="ProtNLM"/>
    </source>
</evidence>
<sequence>MNKLALGLVCLMMVLFSCSSDSSESDSPPIVASSGLVNKITQSDPDGKLLVTTTFLYNGNKIVSESWKQNSFSMGTDVGYSYRVDYTYTGNLITNMKVSNIFRAPERLVMSTNFAYDSNENLISSVREQYFDSFKMTLKISYAKIDNNTQEFKIFTIDSRDNIEISSASGKIVFDINKNILKMGSIDMAGSFSSFEYDSKSNPKKNIIGFNKIIYFDLPPNFSVIYSKPHLDRSNNILKTNIPGYYPTSNQYTYNADGYPIENKEYANYNGAKLNATYQYFYQ</sequence>
<proteinExistence type="predicted"/>
<dbReference type="AlphaFoldDB" id="A0A1H2WPK7"/>
<dbReference type="EMBL" id="FNMV01000005">
    <property type="protein sequence ID" value="SDW82396.1"/>
    <property type="molecule type" value="Genomic_DNA"/>
</dbReference>
<keyword evidence="3" id="KW-1185">Reference proteome</keyword>
<reference evidence="3" key="1">
    <citation type="submission" date="2016-10" db="EMBL/GenBank/DDBJ databases">
        <authorList>
            <person name="Varghese N."/>
            <person name="Submissions S."/>
        </authorList>
    </citation>
    <scope>NUCLEOTIDE SEQUENCE [LARGE SCALE GENOMIC DNA]</scope>
    <source>
        <strain evidence="3">DSM 15718</strain>
    </source>
</reference>
<evidence type="ECO:0000256" key="1">
    <source>
        <dbReference type="SAM" id="SignalP"/>
    </source>
</evidence>
<dbReference type="OrthoDB" id="1444189at2"/>
<feature type="signal peptide" evidence="1">
    <location>
        <begin position="1"/>
        <end position="22"/>
    </location>
</feature>
<evidence type="ECO:0000313" key="3">
    <source>
        <dbReference type="Proteomes" id="UP000198569"/>
    </source>
</evidence>
<dbReference type="RefSeq" id="WP_091430841.1">
    <property type="nucleotide sequence ID" value="NZ_FNMV01000005.1"/>
</dbReference>
<evidence type="ECO:0000313" key="2">
    <source>
        <dbReference type="EMBL" id="SDW82396.1"/>
    </source>
</evidence>